<feature type="transmembrane region" description="Helical" evidence="2">
    <location>
        <begin position="255"/>
        <end position="276"/>
    </location>
</feature>
<dbReference type="EMBL" id="JAOAOG010000269">
    <property type="protein sequence ID" value="KAJ6234750.1"/>
    <property type="molecule type" value="Genomic_DNA"/>
</dbReference>
<dbReference type="GO" id="GO:0016301">
    <property type="term" value="F:kinase activity"/>
    <property type="evidence" value="ECO:0007669"/>
    <property type="project" value="UniProtKB-KW"/>
</dbReference>
<dbReference type="PANTHER" id="PTHR46010">
    <property type="entry name" value="PROTEIN IWS1 HOMOLOG"/>
    <property type="match status" value="1"/>
</dbReference>
<feature type="region of interest" description="Disordered" evidence="1">
    <location>
        <begin position="903"/>
        <end position="1058"/>
    </location>
</feature>
<sequence length="1058" mass="123941">MTQPTQTRCLSFLIIFFVCFFIFFGTIQSKSLERKTQKEKEKQNNFFQYHGKKKIPQQQKPLILKDDYFVCKNDSSCKSNEKCSDIGTCCKEQDMCKYSTNPQSNNIYNDCFSDYIPTNMITEFVCCNSTNGWAIECCPNDEVCNSYPESYDYCCEQCKILNLFSGTKNEIRCQIGSCNSCTVTLISQAIVVILVVVLLISFFVLFKKSYFVPSIKKRKLFFNFFEILFSLLDTLSDLVLLISFSNSPLYQQHPIWFILSLVILLFAGFIGSIVGIRNEIYIQKLKYQKKINKLFCSVNFENQNVNENENEKESAFNQEILNLGENQTKKNGKEESLFNNNLEPLHEVDNSDKTKKNFKKKRNIFQFLRPKKKNKKIDRSDLNQGLLCSQEYEDQNLEIIKKYNILKIIFIGFLGFFQLLFCYKLIKKILKEFKKELNSNCQMVGTKKDNNVRLQSIDEFQTLIISSRSESSSSSKSDSSVDPDLKKNLIFGKISISNNEETNNSTDTDNNMDFNIDENEYKSNDDTKKNESNEIQNKKNTSKREKIQKKRKSIIEEMKHYELLYETLPQLLLQFVYFLFAHFFRDDTSVAIQSSSLIYFSLLFSLLRFIGMLIVFDLQSLQKNQFILTLKSKFFFIADRTITVFYRTLMVLISIRILSISSDSSLYFRQLITINNPIFFPIIYRIFFRNIDLYGFKKGIPIALFSILPPFIFLFQSLSVILLTVIGYFPSRNDLNSHKIPTKNKNQLNEIKFNFSSIWKIMKQFNNQSGILTNYVAPFLDLVIIAVDYINGYYDYGGYCYGEKLNSSWFIDSDFLCFFNVAGYFGGLLIILGILKFIFLILSFIWFTRKKKRNINTIMEQHDSDKKLENKNDNFINQESDINNDNSNDSISDILSNSFVLENENENQNENNKINNKKNTEKDYNDVEDEDEDEDEENNDEENNNKKKKNKNKKKKTTEKDYNDAEDEDEQNNNEKNNNEDENEGQDENDDNDENENEEDKNNTEYIKNKIGNDKEIDTVLKISKKNIDNKQQKENLQKQKNDINSEKTDENEIKKEK</sequence>
<evidence type="ECO:0000256" key="1">
    <source>
        <dbReference type="SAM" id="MobiDB-lite"/>
    </source>
</evidence>
<feature type="transmembrane region" description="Helical" evidence="2">
    <location>
        <begin position="185"/>
        <end position="206"/>
    </location>
</feature>
<proteinExistence type="predicted"/>
<accession>A0ABQ8XR12</accession>
<dbReference type="PANTHER" id="PTHR46010:SF1">
    <property type="entry name" value="PROTEIN IWS1 HOMOLOG"/>
    <property type="match status" value="1"/>
</dbReference>
<dbReference type="Proteomes" id="UP001150062">
    <property type="component" value="Unassembled WGS sequence"/>
</dbReference>
<feature type="compositionally biased region" description="Acidic residues" evidence="1">
    <location>
        <begin position="980"/>
        <end position="999"/>
    </location>
</feature>
<protein>
    <submittedName>
        <fullName evidence="3">Activator of s-phase kinase-related</fullName>
    </submittedName>
</protein>
<feature type="compositionally biased region" description="Basic and acidic residues" evidence="1">
    <location>
        <begin position="1026"/>
        <end position="1058"/>
    </location>
</feature>
<feature type="transmembrane region" description="Helical" evidence="2">
    <location>
        <begin position="824"/>
        <end position="847"/>
    </location>
</feature>
<feature type="compositionally biased region" description="Low complexity" evidence="1">
    <location>
        <begin position="500"/>
        <end position="511"/>
    </location>
</feature>
<name>A0ABQ8XR12_9EUKA</name>
<keyword evidence="4" id="KW-1185">Reference proteome</keyword>
<evidence type="ECO:0000256" key="2">
    <source>
        <dbReference type="SAM" id="Phobius"/>
    </source>
</evidence>
<keyword evidence="2" id="KW-1133">Transmembrane helix</keyword>
<keyword evidence="2" id="KW-0472">Membrane</keyword>
<feature type="compositionally biased region" description="Basic residues" evidence="1">
    <location>
        <begin position="946"/>
        <end position="957"/>
    </location>
</feature>
<keyword evidence="2" id="KW-0812">Transmembrane</keyword>
<feature type="transmembrane region" description="Helical" evidence="2">
    <location>
        <begin position="597"/>
        <end position="616"/>
    </location>
</feature>
<feature type="compositionally biased region" description="Acidic residues" evidence="1">
    <location>
        <begin position="926"/>
        <end position="942"/>
    </location>
</feature>
<gene>
    <name evidence="3" type="ORF">M0813_29343</name>
</gene>
<feature type="region of interest" description="Disordered" evidence="1">
    <location>
        <begin position="500"/>
        <end position="547"/>
    </location>
</feature>
<evidence type="ECO:0000313" key="4">
    <source>
        <dbReference type="Proteomes" id="UP001150062"/>
    </source>
</evidence>
<evidence type="ECO:0000313" key="3">
    <source>
        <dbReference type="EMBL" id="KAJ6234750.1"/>
    </source>
</evidence>
<keyword evidence="3" id="KW-0418">Kinase</keyword>
<feature type="transmembrane region" description="Helical" evidence="2">
    <location>
        <begin position="405"/>
        <end position="426"/>
    </location>
</feature>
<dbReference type="InterPro" id="IPR051037">
    <property type="entry name" value="RNAPII_TF_IWS1"/>
</dbReference>
<reference evidence="3" key="1">
    <citation type="submission" date="2022-08" db="EMBL/GenBank/DDBJ databases">
        <title>Novel sulfate-reducing endosymbionts in the free-living metamonad Anaeramoeba.</title>
        <authorList>
            <person name="Jerlstrom-Hultqvist J."/>
            <person name="Cepicka I."/>
            <person name="Gallot-Lavallee L."/>
            <person name="Salas-Leiva D."/>
            <person name="Curtis B.A."/>
            <person name="Zahonova K."/>
            <person name="Pipaliya S."/>
            <person name="Dacks J."/>
            <person name="Roger A.J."/>
        </authorList>
    </citation>
    <scope>NUCLEOTIDE SEQUENCE</scope>
    <source>
        <strain evidence="3">Schooner1</strain>
    </source>
</reference>
<feature type="transmembrane region" description="Helical" evidence="2">
    <location>
        <begin position="666"/>
        <end position="688"/>
    </location>
</feature>
<feature type="transmembrane region" description="Helical" evidence="2">
    <location>
        <begin position="700"/>
        <end position="729"/>
    </location>
</feature>
<feature type="compositionally biased region" description="Basic and acidic residues" evidence="1">
    <location>
        <begin position="519"/>
        <end position="532"/>
    </location>
</feature>
<comment type="caution">
    <text evidence="3">The sequence shown here is derived from an EMBL/GenBank/DDBJ whole genome shotgun (WGS) entry which is preliminary data.</text>
</comment>
<feature type="transmembrane region" description="Helical" evidence="2">
    <location>
        <begin position="220"/>
        <end position="243"/>
    </location>
</feature>
<feature type="transmembrane region" description="Helical" evidence="2">
    <location>
        <begin position="637"/>
        <end position="660"/>
    </location>
</feature>
<keyword evidence="3" id="KW-0808">Transferase</keyword>
<organism evidence="3 4">
    <name type="scientific">Anaeramoeba flamelloides</name>
    <dbReference type="NCBI Taxonomy" id="1746091"/>
    <lineage>
        <taxon>Eukaryota</taxon>
        <taxon>Metamonada</taxon>
        <taxon>Anaeramoebidae</taxon>
        <taxon>Anaeramoeba</taxon>
    </lineage>
</organism>
<feature type="compositionally biased region" description="Basic and acidic residues" evidence="1">
    <location>
        <begin position="1000"/>
        <end position="1019"/>
    </location>
</feature>